<feature type="compositionally biased region" description="Basic residues" evidence="13">
    <location>
        <begin position="590"/>
        <end position="612"/>
    </location>
</feature>
<dbReference type="InterPro" id="IPR013784">
    <property type="entry name" value="Carb-bd-like_fold"/>
</dbReference>
<dbReference type="Proteomes" id="UP000383932">
    <property type="component" value="Unassembled WGS sequence"/>
</dbReference>
<feature type="chain" id="PRO_5024457334" description="Alpha-amylase" evidence="14">
    <location>
        <begin position="22"/>
        <end position="880"/>
    </location>
</feature>
<gene>
    <name evidence="16" type="ORF">CTheo_7666</name>
</gene>
<comment type="caution">
    <text evidence="16">The sequence shown here is derived from an EMBL/GenBank/DDBJ whole genome shotgun (WGS) entry which is preliminary data.</text>
</comment>
<feature type="region of interest" description="Disordered" evidence="13">
    <location>
        <begin position="857"/>
        <end position="880"/>
    </location>
</feature>
<dbReference type="InterPro" id="IPR006046">
    <property type="entry name" value="Alpha_amylase"/>
</dbReference>
<reference evidence="16 17" key="1">
    <citation type="journal article" date="2019" name="Fungal Biol. Biotechnol.">
        <title>Draft genome sequence of fastidious pathogen Ceratobasidium theobromae, which causes vascular-streak dieback in Theobroma cacao.</title>
        <authorList>
            <person name="Ali S.S."/>
            <person name="Asman A."/>
            <person name="Shao J."/>
            <person name="Firmansyah A.P."/>
            <person name="Susilo A.W."/>
            <person name="Rosmana A."/>
            <person name="McMahon P."/>
            <person name="Junaid M."/>
            <person name="Guest D."/>
            <person name="Kheng T.Y."/>
            <person name="Meinhardt L.W."/>
            <person name="Bailey B.A."/>
        </authorList>
    </citation>
    <scope>NUCLEOTIDE SEQUENCE [LARGE SCALE GENOMIC DNA]</scope>
    <source>
        <strain evidence="16 17">CT2</strain>
    </source>
</reference>
<dbReference type="GO" id="GO:0004556">
    <property type="term" value="F:alpha-amylase activity"/>
    <property type="evidence" value="ECO:0007669"/>
    <property type="project" value="UniProtKB-UniRule"/>
</dbReference>
<dbReference type="OrthoDB" id="506431at2759"/>
<accession>A0A5N5QAS7</accession>
<dbReference type="Pfam" id="PF00686">
    <property type="entry name" value="CBM_20"/>
    <property type="match status" value="1"/>
</dbReference>
<evidence type="ECO:0000256" key="5">
    <source>
        <dbReference type="ARBA" id="ARBA00022723"/>
    </source>
</evidence>
<dbReference type="SUPFAM" id="SSF54637">
    <property type="entry name" value="Thioesterase/thiol ester dehydrase-isomerase"/>
    <property type="match status" value="1"/>
</dbReference>
<keyword evidence="7" id="KW-0106">Calcium</keyword>
<evidence type="ECO:0000256" key="14">
    <source>
        <dbReference type="SAM" id="SignalP"/>
    </source>
</evidence>
<sequence length="880" mass="93456">MYPPRYVSVWALALLASSATGAPYYDAKRAPSASKIIVQMFEWTWDSIAAECTNFLGPAGYGYVQVSPPAEHITGSQWWTDYQPVSYILTSKRGNRSQFQNMVSTCKTAGVGVIADTIFNHMAGIDSGTGVAGSTFTHYVYPGIYQYQDFHHCGLEPNDDIVNYTNRLEVQTCELSNLADLATDTEYVRATLATYANDLISLGVVGLRLDAAKHIAASDISNILSRLSTTVIYGAGEPITPAEYTGNGDVQEFRYTTALKDAFGSSGISSLYGLENNGWVSGSGANVFVANHDTERNGNSLNHNSGSNIYTLATVFSLSYPYGTPTILSSYSFSTTDDGAPNSGAGTCSGSTGTNGWLCQHRWAAVAGMVPWFNSVSGTSLTNWQTGTSQQIAFGRGAVGFVVINNADSAWSTTFTTSLPAGSYCDVISGTASSGSCTGTSYTVSSGSFTASVAARSAIAIYTGALGTGIGSSSGSGTVSVTFQEYATTTYGDNIFVVGSISQLGSWAPDSSIAMSSASYPTWAVTISLAVSTTFEYKYIRKTSSGTIDMSLSSRLTSFASRTFGTSGRLTRITPSSLPKPLTRNYSPHSHSHSHPHPHSHSHSHASQNHVKRIPRPSRGVAAALLAVSVGSASYVAGSLYPPTTLQLINPPPAPPAPALGTEEAIIYTTALEERLQNLDIVREFRGKEGWYESRPFQNYPEERRRHTLTSGTLRGPGKLALPPLVFAKEDEAEAIAIVHVGRSMCGHDGIVHGGLLATLLDEALGRNALLNLPARVGVTANLSINYRAPARADQFIVIHTRLDKANGRKVNVSGSISSAESKEVLTEATALFVQPKYAHLLNASGEIEKVLGTRSSPSTKAVSSEGAKQTVKVPQEATI</sequence>
<dbReference type="Gene3D" id="3.10.129.10">
    <property type="entry name" value="Hotdog Thioesterase"/>
    <property type="match status" value="1"/>
</dbReference>
<dbReference type="InterPro" id="IPR013780">
    <property type="entry name" value="Glyco_hydro_b"/>
</dbReference>
<evidence type="ECO:0000256" key="2">
    <source>
        <dbReference type="ARBA" id="ARBA00001913"/>
    </source>
</evidence>
<keyword evidence="17" id="KW-1185">Reference proteome</keyword>
<dbReference type="SMART" id="SM00632">
    <property type="entry name" value="Aamy_C"/>
    <property type="match status" value="1"/>
</dbReference>
<evidence type="ECO:0000259" key="15">
    <source>
        <dbReference type="PROSITE" id="PS51166"/>
    </source>
</evidence>
<keyword evidence="8 12" id="KW-0119">Carbohydrate metabolism</keyword>
<evidence type="ECO:0000313" key="16">
    <source>
        <dbReference type="EMBL" id="KAB5588890.1"/>
    </source>
</evidence>
<proteinExistence type="inferred from homology"/>
<evidence type="ECO:0000256" key="9">
    <source>
        <dbReference type="ARBA" id="ARBA00023295"/>
    </source>
</evidence>
<evidence type="ECO:0000313" key="17">
    <source>
        <dbReference type="Proteomes" id="UP000383932"/>
    </source>
</evidence>
<name>A0A5N5QAS7_9AGAM</name>
<organism evidence="16 17">
    <name type="scientific">Ceratobasidium theobromae</name>
    <dbReference type="NCBI Taxonomy" id="1582974"/>
    <lineage>
        <taxon>Eukaryota</taxon>
        <taxon>Fungi</taxon>
        <taxon>Dikarya</taxon>
        <taxon>Basidiomycota</taxon>
        <taxon>Agaricomycotina</taxon>
        <taxon>Agaricomycetes</taxon>
        <taxon>Cantharellales</taxon>
        <taxon>Ceratobasidiaceae</taxon>
        <taxon>Ceratobasidium</taxon>
    </lineage>
</organism>
<dbReference type="Gene3D" id="2.60.40.1180">
    <property type="entry name" value="Golgi alpha-mannosidase II"/>
    <property type="match status" value="1"/>
</dbReference>
<comment type="cofactor">
    <cofactor evidence="2">
        <name>Ca(2+)</name>
        <dbReference type="ChEBI" id="CHEBI:29108"/>
    </cofactor>
</comment>
<dbReference type="InterPro" id="IPR006048">
    <property type="entry name" value="A-amylase/branching_C"/>
</dbReference>
<dbReference type="InterPro" id="IPR006683">
    <property type="entry name" value="Thioestr_dom"/>
</dbReference>
<evidence type="ECO:0000256" key="3">
    <source>
        <dbReference type="ARBA" id="ARBA00008061"/>
    </source>
</evidence>
<dbReference type="EC" id="3.2.1.1" evidence="4 12"/>
<evidence type="ECO:0000256" key="12">
    <source>
        <dbReference type="RuleBase" id="RU361134"/>
    </source>
</evidence>
<feature type="signal peptide" evidence="14">
    <location>
        <begin position="1"/>
        <end position="21"/>
    </location>
</feature>
<feature type="region of interest" description="Disordered" evidence="13">
    <location>
        <begin position="570"/>
        <end position="612"/>
    </location>
</feature>
<dbReference type="AlphaFoldDB" id="A0A5N5QAS7"/>
<dbReference type="InterPro" id="IPR002044">
    <property type="entry name" value="CBM20"/>
</dbReference>
<comment type="catalytic activity">
    <reaction evidence="1 12">
        <text>Endohydrolysis of (1-&gt;4)-alpha-D-glucosidic linkages in polysaccharides containing three or more (1-&gt;4)-alpha-linked D-glucose units.</text>
        <dbReference type="EC" id="3.2.1.1"/>
    </reaction>
</comment>
<evidence type="ECO:0000256" key="6">
    <source>
        <dbReference type="ARBA" id="ARBA00022801"/>
    </source>
</evidence>
<evidence type="ECO:0000256" key="13">
    <source>
        <dbReference type="SAM" id="MobiDB-lite"/>
    </source>
</evidence>
<dbReference type="CDD" id="cd11317">
    <property type="entry name" value="AmyAc_bac_euk_AmyA"/>
    <property type="match status" value="1"/>
</dbReference>
<dbReference type="InterPro" id="IPR031319">
    <property type="entry name" value="A-amylase_C"/>
</dbReference>
<dbReference type="GO" id="GO:0046872">
    <property type="term" value="F:metal ion binding"/>
    <property type="evidence" value="ECO:0007669"/>
    <property type="project" value="UniProtKB-KW"/>
</dbReference>
<comment type="similarity">
    <text evidence="3 11">Belongs to the glycosyl hydrolase 13 family.</text>
</comment>
<evidence type="ECO:0000256" key="7">
    <source>
        <dbReference type="ARBA" id="ARBA00022837"/>
    </source>
</evidence>
<keyword evidence="10" id="KW-0624">Polysaccharide degradation</keyword>
<protein>
    <recommendedName>
        <fullName evidence="4 12">Alpha-amylase</fullName>
        <ecNumber evidence="4 12">3.2.1.1</ecNumber>
    </recommendedName>
</protein>
<evidence type="ECO:0000256" key="1">
    <source>
        <dbReference type="ARBA" id="ARBA00000548"/>
    </source>
</evidence>
<dbReference type="Pfam" id="PF00128">
    <property type="entry name" value="Alpha-amylase"/>
    <property type="match status" value="1"/>
</dbReference>
<feature type="domain" description="CBM20" evidence="15">
    <location>
        <begin position="473"/>
        <end position="585"/>
    </location>
</feature>
<keyword evidence="5" id="KW-0479">Metal-binding</keyword>
<keyword evidence="6 12" id="KW-0378">Hydrolase</keyword>
<keyword evidence="14" id="KW-0732">Signal</keyword>
<dbReference type="PANTHER" id="PTHR43447">
    <property type="entry name" value="ALPHA-AMYLASE"/>
    <property type="match status" value="1"/>
</dbReference>
<keyword evidence="9 12" id="KW-0326">Glycosidase</keyword>
<dbReference type="Gene3D" id="2.60.40.10">
    <property type="entry name" value="Immunoglobulins"/>
    <property type="match status" value="1"/>
</dbReference>
<evidence type="ECO:0000256" key="4">
    <source>
        <dbReference type="ARBA" id="ARBA00012595"/>
    </source>
</evidence>
<dbReference type="EMBL" id="SSOP01000351">
    <property type="protein sequence ID" value="KAB5588890.1"/>
    <property type="molecule type" value="Genomic_DNA"/>
</dbReference>
<dbReference type="InterPro" id="IPR006047">
    <property type="entry name" value="GH13_cat_dom"/>
</dbReference>
<evidence type="ECO:0000256" key="8">
    <source>
        <dbReference type="ARBA" id="ARBA00023277"/>
    </source>
</evidence>
<dbReference type="Pfam" id="PF03061">
    <property type="entry name" value="4HBT"/>
    <property type="match status" value="1"/>
</dbReference>
<dbReference type="InterPro" id="IPR017853">
    <property type="entry name" value="GH"/>
</dbReference>
<dbReference type="GO" id="GO:0000272">
    <property type="term" value="P:polysaccharide catabolic process"/>
    <property type="evidence" value="ECO:0007669"/>
    <property type="project" value="UniProtKB-KW"/>
</dbReference>
<dbReference type="Gene3D" id="3.20.20.80">
    <property type="entry name" value="Glycosidases"/>
    <property type="match status" value="1"/>
</dbReference>
<dbReference type="InterPro" id="IPR029069">
    <property type="entry name" value="HotDog_dom_sf"/>
</dbReference>
<dbReference type="PROSITE" id="PS51166">
    <property type="entry name" value="CBM20"/>
    <property type="match status" value="1"/>
</dbReference>
<evidence type="ECO:0000256" key="11">
    <source>
        <dbReference type="RuleBase" id="RU003615"/>
    </source>
</evidence>
<dbReference type="SMART" id="SM01065">
    <property type="entry name" value="CBM_2"/>
    <property type="match status" value="1"/>
</dbReference>
<evidence type="ECO:0000256" key="10">
    <source>
        <dbReference type="ARBA" id="ARBA00023326"/>
    </source>
</evidence>
<dbReference type="Pfam" id="PF02806">
    <property type="entry name" value="Alpha-amylase_C"/>
    <property type="match status" value="1"/>
</dbReference>
<dbReference type="InterPro" id="IPR013783">
    <property type="entry name" value="Ig-like_fold"/>
</dbReference>
<dbReference type="SUPFAM" id="SSF51445">
    <property type="entry name" value="(Trans)glycosidases"/>
    <property type="match status" value="1"/>
</dbReference>
<dbReference type="SMART" id="SM00642">
    <property type="entry name" value="Aamy"/>
    <property type="match status" value="1"/>
</dbReference>
<dbReference type="CDD" id="cd03443">
    <property type="entry name" value="PaaI_thioesterase"/>
    <property type="match status" value="1"/>
</dbReference>
<dbReference type="SUPFAM" id="SSF49452">
    <property type="entry name" value="Starch-binding domain-like"/>
    <property type="match status" value="1"/>
</dbReference>
<dbReference type="PRINTS" id="PR00110">
    <property type="entry name" value="ALPHAAMYLASE"/>
</dbReference>
<dbReference type="GO" id="GO:2001070">
    <property type="term" value="F:starch binding"/>
    <property type="evidence" value="ECO:0007669"/>
    <property type="project" value="InterPro"/>
</dbReference>
<dbReference type="SUPFAM" id="SSF51011">
    <property type="entry name" value="Glycosyl hydrolase domain"/>
    <property type="match status" value="1"/>
</dbReference>